<keyword evidence="6 7" id="KW-0472">Membrane</keyword>
<reference evidence="10 11" key="1">
    <citation type="submission" date="2018-02" db="EMBL/GenBank/DDBJ databases">
        <title>The genomes of Aspergillus section Nigri reveals drivers in fungal speciation.</title>
        <authorList>
            <consortium name="DOE Joint Genome Institute"/>
            <person name="Vesth T.C."/>
            <person name="Nybo J."/>
            <person name="Theobald S."/>
            <person name="Brandl J."/>
            <person name="Frisvad J.C."/>
            <person name="Nielsen K.F."/>
            <person name="Lyhne E.K."/>
            <person name="Kogle M.E."/>
            <person name="Kuo A."/>
            <person name="Riley R."/>
            <person name="Clum A."/>
            <person name="Nolan M."/>
            <person name="Lipzen A."/>
            <person name="Salamov A."/>
            <person name="Henrissat B."/>
            <person name="Wiebenga A."/>
            <person name="De vries R.P."/>
            <person name="Grigoriev I.V."/>
            <person name="Mortensen U.H."/>
            <person name="Andersen M.R."/>
            <person name="Baker S.E."/>
        </authorList>
    </citation>
    <scope>NUCLEOTIDE SEQUENCE [LARGE SCALE GENOMIC DNA]</scope>
    <source>
        <strain evidence="10 11">CBS 114.51</strain>
    </source>
</reference>
<feature type="transmembrane region" description="Helical" evidence="9">
    <location>
        <begin position="396"/>
        <end position="414"/>
    </location>
</feature>
<dbReference type="Proteomes" id="UP000249497">
    <property type="component" value="Unassembled WGS sequence"/>
</dbReference>
<comment type="subcellular location">
    <subcellularLocation>
        <location evidence="1">Membrane</location>
        <topology evidence="1">Multi-pass membrane protein</topology>
    </subcellularLocation>
</comment>
<dbReference type="InterPro" id="IPR001248">
    <property type="entry name" value="Pur-cyt_permease"/>
</dbReference>
<evidence type="ECO:0000256" key="1">
    <source>
        <dbReference type="ARBA" id="ARBA00004141"/>
    </source>
</evidence>
<keyword evidence="11" id="KW-1185">Reference proteome</keyword>
<dbReference type="GO" id="GO:0005886">
    <property type="term" value="C:plasma membrane"/>
    <property type="evidence" value="ECO:0007669"/>
    <property type="project" value="TreeGrafter"/>
</dbReference>
<feature type="compositionally biased region" description="Basic and acidic residues" evidence="8">
    <location>
        <begin position="77"/>
        <end position="86"/>
    </location>
</feature>
<dbReference type="Gene3D" id="1.10.4160.10">
    <property type="entry name" value="Hydantoin permease"/>
    <property type="match status" value="1"/>
</dbReference>
<evidence type="ECO:0000313" key="11">
    <source>
        <dbReference type="Proteomes" id="UP000249497"/>
    </source>
</evidence>
<feature type="transmembrane region" description="Helical" evidence="9">
    <location>
        <begin position="264"/>
        <end position="290"/>
    </location>
</feature>
<dbReference type="OrthoDB" id="5428495at2759"/>
<feature type="transmembrane region" description="Helical" evidence="9">
    <location>
        <begin position="95"/>
        <end position="113"/>
    </location>
</feature>
<dbReference type="InterPro" id="IPR026030">
    <property type="entry name" value="Pur-cyt_permease_Fcy2/21/22"/>
</dbReference>
<feature type="transmembrane region" description="Helical" evidence="9">
    <location>
        <begin position="161"/>
        <end position="182"/>
    </location>
</feature>
<evidence type="ECO:0000256" key="5">
    <source>
        <dbReference type="ARBA" id="ARBA00022989"/>
    </source>
</evidence>
<dbReference type="PIRSF" id="PIRSF002744">
    <property type="entry name" value="Pur-cyt_permease"/>
    <property type="match status" value="1"/>
</dbReference>
<evidence type="ECO:0000313" key="10">
    <source>
        <dbReference type="EMBL" id="RAH80464.1"/>
    </source>
</evidence>
<feature type="transmembrane region" description="Helical" evidence="9">
    <location>
        <begin position="125"/>
        <end position="149"/>
    </location>
</feature>
<dbReference type="AlphaFoldDB" id="A0A8T8WXS2"/>
<evidence type="ECO:0000256" key="8">
    <source>
        <dbReference type="SAM" id="MobiDB-lite"/>
    </source>
</evidence>
<accession>A0A8T8WXS2</accession>
<sequence>MGHDRDAIVLHVGDHLEGASTSEIDGSNSNNKSQSCANSADYAIGRVDSLKFHSTILGPLQRLEKWVQGGNSSSTDGPERVPEDQRSNPPAWTMITLWISMTMNPSNIILGMYGPMFGLSVYDSILVGVLGTFFGAMGPAFAATLAPLTGLRQIAITRFSLGIWGGRVCAILNVIIIGGYAIVQTILSGQTIAAISGGRAPVSVGIAVTVITSWLISLVGLRVIHIYERYSWALIFVLVCVLLGQSAQDFSPTPGDRQVHGPTYIGSCLSFFSIAFGGAITWTTMAGDYYVQYRADTSKVKVFILTFAGLFASSTFLIVTGAYLGGTYASDPAFATAYDESSIGGVVLYSMTPRAWGQVTGVLFAVSFTAVQSAMFYSMSLSLQQLHRFVMQIPRLLWTTLISGTILGIALGGQNAVADIISNFVALLGYFGIILTGCMALEHFVFRPRLGGYDADEWQDQTVMPWGVAGLTTLLAGYGLTFLGMNQTWFVGPLAKLIGDGGGDVGPFIALLSCLIIFAPVRAFEIKYLGR</sequence>
<keyword evidence="4 9" id="KW-0812">Transmembrane</keyword>
<feature type="transmembrane region" description="Helical" evidence="9">
    <location>
        <begin position="230"/>
        <end position="248"/>
    </location>
</feature>
<proteinExistence type="inferred from homology"/>
<keyword evidence="5 9" id="KW-1133">Transmembrane helix</keyword>
<name>A0A8T8WXS2_ASPJA</name>
<dbReference type="RefSeq" id="XP_025526358.1">
    <property type="nucleotide sequence ID" value="XM_025668119.1"/>
</dbReference>
<evidence type="ECO:0000256" key="2">
    <source>
        <dbReference type="ARBA" id="ARBA00008974"/>
    </source>
</evidence>
<feature type="transmembrane region" description="Helical" evidence="9">
    <location>
        <begin position="463"/>
        <end position="485"/>
    </location>
</feature>
<evidence type="ECO:0000256" key="4">
    <source>
        <dbReference type="ARBA" id="ARBA00022692"/>
    </source>
</evidence>
<dbReference type="GO" id="GO:0000329">
    <property type="term" value="C:fungal-type vacuole membrane"/>
    <property type="evidence" value="ECO:0007669"/>
    <property type="project" value="TreeGrafter"/>
</dbReference>
<evidence type="ECO:0000256" key="9">
    <source>
        <dbReference type="SAM" id="Phobius"/>
    </source>
</evidence>
<feature type="transmembrane region" description="Helical" evidence="9">
    <location>
        <begin position="355"/>
        <end position="376"/>
    </location>
</feature>
<dbReference type="PANTHER" id="PTHR31806:SF7">
    <property type="entry name" value="TRANSPORTER, PUTATIVE (AFU_ORTHOLOGUE AFUA_2G04690)-RELATED"/>
    <property type="match status" value="1"/>
</dbReference>
<dbReference type="EMBL" id="KZ824803">
    <property type="protein sequence ID" value="RAH80464.1"/>
    <property type="molecule type" value="Genomic_DNA"/>
</dbReference>
<comment type="similarity">
    <text evidence="2 7">Belongs to the purine-cytosine permease (2.A.39) family.</text>
</comment>
<dbReference type="GO" id="GO:0022857">
    <property type="term" value="F:transmembrane transporter activity"/>
    <property type="evidence" value="ECO:0007669"/>
    <property type="project" value="InterPro"/>
</dbReference>
<evidence type="ECO:0000256" key="7">
    <source>
        <dbReference type="PIRNR" id="PIRNR002744"/>
    </source>
</evidence>
<organism evidence="10 11">
    <name type="scientific">Aspergillus japonicus CBS 114.51</name>
    <dbReference type="NCBI Taxonomy" id="1448312"/>
    <lineage>
        <taxon>Eukaryota</taxon>
        <taxon>Fungi</taxon>
        <taxon>Dikarya</taxon>
        <taxon>Ascomycota</taxon>
        <taxon>Pezizomycotina</taxon>
        <taxon>Eurotiomycetes</taxon>
        <taxon>Eurotiomycetidae</taxon>
        <taxon>Eurotiales</taxon>
        <taxon>Aspergillaceae</taxon>
        <taxon>Aspergillus</taxon>
        <taxon>Aspergillus subgen. Circumdati</taxon>
    </lineage>
</organism>
<protein>
    <submittedName>
        <fullName evidence="10">Putative NCS family nucleoside transporter</fullName>
    </submittedName>
</protein>
<feature type="transmembrane region" description="Helical" evidence="9">
    <location>
        <begin position="505"/>
        <end position="524"/>
    </location>
</feature>
<feature type="region of interest" description="Disordered" evidence="8">
    <location>
        <begin position="67"/>
        <end position="88"/>
    </location>
</feature>
<feature type="transmembrane region" description="Helical" evidence="9">
    <location>
        <begin position="202"/>
        <end position="223"/>
    </location>
</feature>
<dbReference type="PANTHER" id="PTHR31806">
    <property type="entry name" value="PURINE-CYTOSINE PERMEASE FCY2-RELATED"/>
    <property type="match status" value="1"/>
</dbReference>
<feature type="transmembrane region" description="Helical" evidence="9">
    <location>
        <begin position="302"/>
        <end position="324"/>
    </location>
</feature>
<dbReference type="GeneID" id="37171811"/>
<evidence type="ECO:0000256" key="3">
    <source>
        <dbReference type="ARBA" id="ARBA00022448"/>
    </source>
</evidence>
<keyword evidence="3 7" id="KW-0813">Transport</keyword>
<dbReference type="Pfam" id="PF02133">
    <property type="entry name" value="Transp_cyt_pur"/>
    <property type="match status" value="1"/>
</dbReference>
<feature type="transmembrane region" description="Helical" evidence="9">
    <location>
        <begin position="420"/>
        <end position="442"/>
    </location>
</feature>
<gene>
    <name evidence="10" type="ORF">BO86DRAFT_316077</name>
</gene>
<evidence type="ECO:0000256" key="6">
    <source>
        <dbReference type="ARBA" id="ARBA00023136"/>
    </source>
</evidence>